<dbReference type="GO" id="GO:0016301">
    <property type="term" value="F:kinase activity"/>
    <property type="evidence" value="ECO:0007669"/>
    <property type="project" value="TreeGrafter"/>
</dbReference>
<comment type="caution">
    <text evidence="1">The sequence shown here is derived from an EMBL/GenBank/DDBJ whole genome shotgun (WGS) entry which is preliminary data.</text>
</comment>
<dbReference type="Gene3D" id="2.40.33.40">
    <property type="entry name" value="Phosphotransferase system, glucitol/sorbitol-specific IIA component"/>
    <property type="match status" value="1"/>
</dbReference>
<dbReference type="Proteomes" id="UP000036403">
    <property type="component" value="Unassembled WGS sequence"/>
</dbReference>
<dbReference type="InterPro" id="IPR004716">
    <property type="entry name" value="PTS_IIA_glucitol/sorbitol-sp"/>
</dbReference>
<dbReference type="AlphaFoldDB" id="A0A0J7JUP8"/>
<dbReference type="GO" id="GO:0009401">
    <property type="term" value="P:phosphoenolpyruvate-dependent sugar phosphotransferase system"/>
    <property type="evidence" value="ECO:0007669"/>
    <property type="project" value="InterPro"/>
</dbReference>
<dbReference type="GO" id="GO:0005737">
    <property type="term" value="C:cytoplasm"/>
    <property type="evidence" value="ECO:0007669"/>
    <property type="project" value="InterPro"/>
</dbReference>
<dbReference type="PROSITE" id="PS51097">
    <property type="entry name" value="PTS_EIIA_TYPE_5"/>
    <property type="match status" value="1"/>
</dbReference>
<dbReference type="NCBIfam" id="NF007696">
    <property type="entry name" value="PRK10377.1"/>
    <property type="match status" value="1"/>
</dbReference>
<sequence length="127" mass="13701">MISRETFMHTIFHTTITQIGGCARDALLDNMLITFREGAPADIEEFCFIHRHGATAGELQVGGVMELAQQRYAITAVGSVATQNLRELGHITVRFDGEAEAEFPGSIHVSGPTPTDIPLGSTLSFIA</sequence>
<keyword evidence="2" id="KW-1185">Reference proteome</keyword>
<name>A0A0J7JUP8_LASNI</name>
<protein>
    <submittedName>
        <fullName evidence="1">Pts system glucitol sorbitol-specific transporter subunit iia</fullName>
    </submittedName>
</protein>
<reference evidence="1 2" key="1">
    <citation type="submission" date="2015-04" db="EMBL/GenBank/DDBJ databases">
        <title>Lasius niger genome sequencing.</title>
        <authorList>
            <person name="Konorov E.A."/>
            <person name="Nikitin M.A."/>
            <person name="Kirill M.V."/>
            <person name="Chang P."/>
        </authorList>
    </citation>
    <scope>NUCLEOTIDE SEQUENCE [LARGE SCALE GENOMIC DNA]</scope>
    <source>
        <tissue evidence="1">Whole</tissue>
    </source>
</reference>
<accession>A0A0J7JUP8</accession>
<organism evidence="1 2">
    <name type="scientific">Lasius niger</name>
    <name type="common">Black garden ant</name>
    <dbReference type="NCBI Taxonomy" id="67767"/>
    <lineage>
        <taxon>Eukaryota</taxon>
        <taxon>Metazoa</taxon>
        <taxon>Ecdysozoa</taxon>
        <taxon>Arthropoda</taxon>
        <taxon>Hexapoda</taxon>
        <taxon>Insecta</taxon>
        <taxon>Pterygota</taxon>
        <taxon>Neoptera</taxon>
        <taxon>Endopterygota</taxon>
        <taxon>Hymenoptera</taxon>
        <taxon>Apocrita</taxon>
        <taxon>Aculeata</taxon>
        <taxon>Formicoidea</taxon>
        <taxon>Formicidae</taxon>
        <taxon>Formicinae</taxon>
        <taxon>Lasius</taxon>
        <taxon>Lasius</taxon>
    </lineage>
</organism>
<dbReference type="PANTHER" id="PTHR40398:SF1">
    <property type="entry name" value="PTS SYSTEM GLUCITOL_SORBITOL-SPECIFIC EIIA COMPONENT"/>
    <property type="match status" value="1"/>
</dbReference>
<evidence type="ECO:0000313" key="2">
    <source>
        <dbReference type="Proteomes" id="UP000036403"/>
    </source>
</evidence>
<proteinExistence type="predicted"/>
<dbReference type="Pfam" id="PF03829">
    <property type="entry name" value="PTSIIA_gutA"/>
    <property type="match status" value="1"/>
</dbReference>
<dbReference type="GO" id="GO:0008982">
    <property type="term" value="F:protein-N(PI)-phosphohistidine-sugar phosphotransferase activity"/>
    <property type="evidence" value="ECO:0007669"/>
    <property type="project" value="InterPro"/>
</dbReference>
<dbReference type="PANTHER" id="PTHR40398">
    <property type="entry name" value="PTS SYSTEM GLUCITOL/SORBITOL-SPECIFIC EIIA COMPONENT"/>
    <property type="match status" value="1"/>
</dbReference>
<dbReference type="EMBL" id="LBMM01031088">
    <property type="protein sequence ID" value="KMQ81834.1"/>
    <property type="molecule type" value="Genomic_DNA"/>
</dbReference>
<evidence type="ECO:0000313" key="1">
    <source>
        <dbReference type="EMBL" id="KMQ81834.1"/>
    </source>
</evidence>
<dbReference type="SUPFAM" id="SSF141530">
    <property type="entry name" value="PTSIIA/GutA-like"/>
    <property type="match status" value="1"/>
</dbReference>
<dbReference type="PaxDb" id="67767-A0A0J7JUP8"/>
<gene>
    <name evidence="1" type="ORF">RF55_25053</name>
</gene>
<dbReference type="InterPro" id="IPR036665">
    <property type="entry name" value="PTS_IIA_glucitol/sorbitol_sf"/>
</dbReference>